<evidence type="ECO:0000256" key="6">
    <source>
        <dbReference type="ARBA" id="ARBA00022512"/>
    </source>
</evidence>
<comment type="pathway">
    <text evidence="2 12">Glycan metabolism; pectin degradation; 2-dehydro-3-deoxy-D-gluconate from pectin: step 1/5.</text>
</comment>
<sequence>MDCLELYEDAIHHINHSTTYISPTDVEKWLSVAIVNHQACQNGFKDLKKNLLQNFSKSLVDLLADNKPSTSIAYFSKAIETNLVVAQDGSGDFKTITRALKASQHRRTGTDRFVIHVKSGVYKEHIFIKQSMINLTLIGDGIDATVITNNRNCKDGYITADTATVQIWGSGFVAIGITFENTAGPRKQQVIALLSASDLSIFYKCSFKGYQDTLCLLKYRQFYRECDIYGTIDFIFGDAAAVLQNCNIYVRNPLPGQQNTITAQGRTDARSTTGFVMHNSHFTAAPDLILAQESGVGSIRTFLGRPWKDYSRVVFIKCYLDSLIDSLGWMPFQGNSDSVFDKVYYAEYMNTGNGANTGGRVRWPGYHVLSTASEVEQFSVQSFFDGELWIPSTGVPFDSSL</sequence>
<dbReference type="FunFam" id="2.160.20.10:FF:000001">
    <property type="entry name" value="Pectinesterase"/>
    <property type="match status" value="1"/>
</dbReference>
<dbReference type="Gene3D" id="1.20.140.40">
    <property type="entry name" value="Invertase/pectin methylesterase inhibitor family protein"/>
    <property type="match status" value="1"/>
</dbReference>
<reference evidence="15 16" key="1">
    <citation type="journal article" date="2017" name="Nat. Commun.">
        <title>Genome assembly with in vitro proximity ligation data and whole-genome triplication in lettuce.</title>
        <authorList>
            <person name="Reyes-Chin-Wo S."/>
            <person name="Wang Z."/>
            <person name="Yang X."/>
            <person name="Kozik A."/>
            <person name="Arikit S."/>
            <person name="Song C."/>
            <person name="Xia L."/>
            <person name="Froenicke L."/>
            <person name="Lavelle D.O."/>
            <person name="Truco M.J."/>
            <person name="Xia R."/>
            <person name="Zhu S."/>
            <person name="Xu C."/>
            <person name="Xu H."/>
            <person name="Xu X."/>
            <person name="Cox K."/>
            <person name="Korf I."/>
            <person name="Meyers B.C."/>
            <person name="Michelmore R.W."/>
        </authorList>
    </citation>
    <scope>NUCLEOTIDE SEQUENCE [LARGE SCALE GENOMIC DNA]</scope>
    <source>
        <strain evidence="16">cv. Salinas</strain>
        <tissue evidence="15">Seedlings</tissue>
    </source>
</reference>
<dbReference type="PANTHER" id="PTHR31707">
    <property type="entry name" value="PECTINESTERASE"/>
    <property type="match status" value="1"/>
</dbReference>
<evidence type="ECO:0000313" key="15">
    <source>
        <dbReference type="EMBL" id="KAJ0218475.1"/>
    </source>
</evidence>
<dbReference type="AlphaFoldDB" id="A0A9R1W9I2"/>
<keyword evidence="9 12" id="KW-0961">Cell wall biogenesis/degradation</keyword>
<dbReference type="PROSITE" id="PS00503">
    <property type="entry name" value="PECTINESTERASE_2"/>
    <property type="match status" value="1"/>
</dbReference>
<evidence type="ECO:0000256" key="10">
    <source>
        <dbReference type="ARBA" id="ARBA00047928"/>
    </source>
</evidence>
<evidence type="ECO:0000256" key="1">
    <source>
        <dbReference type="ARBA" id="ARBA00004191"/>
    </source>
</evidence>
<accession>A0A9R1W9I2</accession>
<dbReference type="PROSITE" id="PS00800">
    <property type="entry name" value="PECTINESTERASE_1"/>
    <property type="match status" value="1"/>
</dbReference>
<evidence type="ECO:0000259" key="14">
    <source>
        <dbReference type="Pfam" id="PF04043"/>
    </source>
</evidence>
<dbReference type="GO" id="GO:0030599">
    <property type="term" value="F:pectinesterase activity"/>
    <property type="evidence" value="ECO:0000318"/>
    <property type="project" value="GO_Central"/>
</dbReference>
<proteinExistence type="inferred from homology"/>
<evidence type="ECO:0000256" key="5">
    <source>
        <dbReference type="ARBA" id="ARBA00013229"/>
    </source>
</evidence>
<evidence type="ECO:0000256" key="12">
    <source>
        <dbReference type="RuleBase" id="RU000589"/>
    </source>
</evidence>
<keyword evidence="6 12" id="KW-0134">Cell wall</keyword>
<dbReference type="OrthoDB" id="2019149at2759"/>
<name>A0A9R1W9I2_LACSA</name>
<gene>
    <name evidence="15" type="ORF">LSAT_V11C300109570</name>
</gene>
<dbReference type="GO" id="GO:0046910">
    <property type="term" value="F:pectinesterase inhibitor activity"/>
    <property type="evidence" value="ECO:0000318"/>
    <property type="project" value="GO_Central"/>
</dbReference>
<evidence type="ECO:0000256" key="3">
    <source>
        <dbReference type="ARBA" id="ARBA00006027"/>
    </source>
</evidence>
<evidence type="ECO:0000259" key="13">
    <source>
        <dbReference type="Pfam" id="PF01095"/>
    </source>
</evidence>
<dbReference type="GO" id="GO:0045490">
    <property type="term" value="P:pectin catabolic process"/>
    <property type="evidence" value="ECO:0007669"/>
    <property type="project" value="UniProtKB-UniRule"/>
</dbReference>
<comment type="similarity">
    <text evidence="4">In the C-terminal section; belongs to the pectinesterase family.</text>
</comment>
<dbReference type="EC" id="3.1.1.11" evidence="5 12"/>
<comment type="catalytic activity">
    <reaction evidence="10 12">
        <text>[(1-&gt;4)-alpha-D-galacturonosyl methyl ester](n) + n H2O = [(1-&gt;4)-alpha-D-galacturonosyl](n) + n methanol + n H(+)</text>
        <dbReference type="Rhea" id="RHEA:22380"/>
        <dbReference type="Rhea" id="RHEA-COMP:14570"/>
        <dbReference type="Rhea" id="RHEA-COMP:14573"/>
        <dbReference type="ChEBI" id="CHEBI:15377"/>
        <dbReference type="ChEBI" id="CHEBI:15378"/>
        <dbReference type="ChEBI" id="CHEBI:17790"/>
        <dbReference type="ChEBI" id="CHEBI:140522"/>
        <dbReference type="ChEBI" id="CHEBI:140523"/>
        <dbReference type="EC" id="3.1.1.11"/>
    </reaction>
</comment>
<dbReference type="GO" id="GO:0042545">
    <property type="term" value="P:cell wall modification"/>
    <property type="evidence" value="ECO:0007669"/>
    <property type="project" value="UniProtKB-UniRule"/>
</dbReference>
<keyword evidence="16" id="KW-1185">Reference proteome</keyword>
<comment type="subcellular location">
    <subcellularLocation>
        <location evidence="1 12">Secreted</location>
        <location evidence="1 12">Cell wall</location>
    </subcellularLocation>
</comment>
<evidence type="ECO:0000256" key="4">
    <source>
        <dbReference type="ARBA" id="ARBA00007786"/>
    </source>
</evidence>
<comment type="caution">
    <text evidence="15">The sequence shown here is derived from an EMBL/GenBank/DDBJ whole genome shotgun (WGS) entry which is preliminary data.</text>
</comment>
<dbReference type="InterPro" id="IPR006501">
    <property type="entry name" value="Pectinesterase_inhib_dom"/>
</dbReference>
<comment type="function">
    <text evidence="12">Acts in the modification of cell walls via demethylesterification of cell wall pectin.</text>
</comment>
<comment type="similarity">
    <text evidence="3">In the N-terminal section; belongs to the PMEI family.</text>
</comment>
<feature type="active site" evidence="11">
    <location>
        <position position="233"/>
    </location>
</feature>
<dbReference type="InterPro" id="IPR012334">
    <property type="entry name" value="Pectin_lyas_fold"/>
</dbReference>
<feature type="domain" description="Pectinesterase catalytic" evidence="13">
    <location>
        <begin position="82"/>
        <end position="386"/>
    </location>
</feature>
<evidence type="ECO:0000256" key="2">
    <source>
        <dbReference type="ARBA" id="ARBA00005184"/>
    </source>
</evidence>
<dbReference type="InterPro" id="IPR035513">
    <property type="entry name" value="Invertase/methylesterase_inhib"/>
</dbReference>
<dbReference type="Proteomes" id="UP000235145">
    <property type="component" value="Unassembled WGS sequence"/>
</dbReference>
<dbReference type="InterPro" id="IPR011050">
    <property type="entry name" value="Pectin_lyase_fold/virulence"/>
</dbReference>
<dbReference type="Gene3D" id="2.160.20.10">
    <property type="entry name" value="Single-stranded right-handed beta-helix, Pectin lyase-like"/>
    <property type="match status" value="1"/>
</dbReference>
<evidence type="ECO:0000313" key="16">
    <source>
        <dbReference type="Proteomes" id="UP000235145"/>
    </source>
</evidence>
<feature type="domain" description="Pectinesterase inhibitor" evidence="14">
    <location>
        <begin position="2"/>
        <end position="56"/>
    </location>
</feature>
<dbReference type="EMBL" id="NBSK02000003">
    <property type="protein sequence ID" value="KAJ0218475.1"/>
    <property type="molecule type" value="Genomic_DNA"/>
</dbReference>
<dbReference type="Pfam" id="PF01095">
    <property type="entry name" value="Pectinesterase"/>
    <property type="match status" value="1"/>
</dbReference>
<evidence type="ECO:0000256" key="7">
    <source>
        <dbReference type="ARBA" id="ARBA00022801"/>
    </source>
</evidence>
<keyword evidence="7 12" id="KW-0378">Hydrolase</keyword>
<dbReference type="SUPFAM" id="SSF101148">
    <property type="entry name" value="Plant invertase/pectin methylesterase inhibitor"/>
    <property type="match status" value="1"/>
</dbReference>
<keyword evidence="8 12" id="KW-0063">Aspartyl esterase</keyword>
<dbReference type="InterPro" id="IPR000070">
    <property type="entry name" value="Pectinesterase_cat"/>
</dbReference>
<evidence type="ECO:0000256" key="11">
    <source>
        <dbReference type="PROSITE-ProRule" id="PRU10040"/>
    </source>
</evidence>
<dbReference type="InterPro" id="IPR018040">
    <property type="entry name" value="Pectinesterase_Tyr_AS"/>
</dbReference>
<dbReference type="Pfam" id="PF04043">
    <property type="entry name" value="PMEI"/>
    <property type="match status" value="1"/>
</dbReference>
<keyword evidence="12" id="KW-0964">Secreted</keyword>
<evidence type="ECO:0000256" key="9">
    <source>
        <dbReference type="ARBA" id="ARBA00023316"/>
    </source>
</evidence>
<organism evidence="15 16">
    <name type="scientific">Lactuca sativa</name>
    <name type="common">Garden lettuce</name>
    <dbReference type="NCBI Taxonomy" id="4236"/>
    <lineage>
        <taxon>Eukaryota</taxon>
        <taxon>Viridiplantae</taxon>
        <taxon>Streptophyta</taxon>
        <taxon>Embryophyta</taxon>
        <taxon>Tracheophyta</taxon>
        <taxon>Spermatophyta</taxon>
        <taxon>Magnoliopsida</taxon>
        <taxon>eudicotyledons</taxon>
        <taxon>Gunneridae</taxon>
        <taxon>Pentapetalae</taxon>
        <taxon>asterids</taxon>
        <taxon>campanulids</taxon>
        <taxon>Asterales</taxon>
        <taxon>Asteraceae</taxon>
        <taxon>Cichorioideae</taxon>
        <taxon>Cichorieae</taxon>
        <taxon>Lactucinae</taxon>
        <taxon>Lactuca</taxon>
    </lineage>
</organism>
<dbReference type="InterPro" id="IPR033131">
    <property type="entry name" value="Pectinesterase_Asp_AS"/>
</dbReference>
<evidence type="ECO:0000256" key="8">
    <source>
        <dbReference type="ARBA" id="ARBA00023085"/>
    </source>
</evidence>
<dbReference type="SUPFAM" id="SSF51126">
    <property type="entry name" value="Pectin lyase-like"/>
    <property type="match status" value="1"/>
</dbReference>
<protein>
    <recommendedName>
        <fullName evidence="5 12">Pectinesterase</fullName>
        <ecNumber evidence="5 12">3.1.1.11</ecNumber>
    </recommendedName>
</protein>